<name>A0A5J4FYV5_9FLAO</name>
<organism evidence="8 9">
    <name type="scientific">Patiriisocius marinistellae</name>
    <dbReference type="NCBI Taxonomy" id="2494560"/>
    <lineage>
        <taxon>Bacteria</taxon>
        <taxon>Pseudomonadati</taxon>
        <taxon>Bacteroidota</taxon>
        <taxon>Flavobacteriia</taxon>
        <taxon>Flavobacteriales</taxon>
        <taxon>Flavobacteriaceae</taxon>
        <taxon>Patiriisocius</taxon>
    </lineage>
</organism>
<keyword evidence="7" id="KW-0413">Isomerase</keyword>
<dbReference type="UniPathway" id="UPA00124"/>
<dbReference type="GO" id="GO:0000271">
    <property type="term" value="P:polysaccharide biosynthetic process"/>
    <property type="evidence" value="ECO:0007669"/>
    <property type="project" value="TreeGrafter"/>
</dbReference>
<evidence type="ECO:0000256" key="2">
    <source>
        <dbReference type="ARBA" id="ARBA00001997"/>
    </source>
</evidence>
<dbReference type="NCBIfam" id="TIGR01221">
    <property type="entry name" value="rmlC"/>
    <property type="match status" value="1"/>
</dbReference>
<dbReference type="InterPro" id="IPR011051">
    <property type="entry name" value="RmlC_Cupin_sf"/>
</dbReference>
<gene>
    <name evidence="8" type="primary">rmlC</name>
    <name evidence="8" type="ORF">ULMS_03690</name>
</gene>
<dbReference type="CDD" id="cd00438">
    <property type="entry name" value="cupin_RmlC"/>
    <property type="match status" value="1"/>
</dbReference>
<comment type="pathway">
    <text evidence="7">Carbohydrate biosynthesis; dTDP-L-rhamnose biosynthesis.</text>
</comment>
<sequence length="182" mass="20672">MEIEKTNLKGSFIITPRVFEDERGTFTESFNTKAFAEITGINPVFVQDNQSISKYGVVRGLHGQLGEMAQAKLVRVIKGKVLDVAVDMRRESETFGQHFSIILSAENRKQLFVPRGFLHGFSVLEDDSIFAYKCDNFYDKESEAGIVYNDATLGIDWHLEDDVMIVSEKDAVLPSFKEMYKK</sequence>
<evidence type="ECO:0000256" key="3">
    <source>
        <dbReference type="ARBA" id="ARBA00012098"/>
    </source>
</evidence>
<dbReference type="PANTHER" id="PTHR21047:SF2">
    <property type="entry name" value="THYMIDINE DIPHOSPHO-4-KETO-RHAMNOSE 3,5-EPIMERASE"/>
    <property type="match status" value="1"/>
</dbReference>
<dbReference type="GO" id="GO:0019305">
    <property type="term" value="P:dTDP-rhamnose biosynthetic process"/>
    <property type="evidence" value="ECO:0007669"/>
    <property type="project" value="UniProtKB-UniRule"/>
</dbReference>
<comment type="function">
    <text evidence="2 7">Catalyzes the epimerization of the C3' and C5'positions of dTDP-6-deoxy-D-xylo-4-hexulose, forming dTDP-6-deoxy-L-lyxo-4-hexulose.</text>
</comment>
<feature type="site" description="Participates in a stacking interaction with the thymidine ring of dTDP-4-oxo-6-deoxyglucose" evidence="6">
    <location>
        <position position="138"/>
    </location>
</feature>
<dbReference type="SUPFAM" id="SSF51182">
    <property type="entry name" value="RmlC-like cupins"/>
    <property type="match status" value="1"/>
</dbReference>
<proteinExistence type="inferred from homology"/>
<dbReference type="EMBL" id="BKCF01000001">
    <property type="protein sequence ID" value="GEQ84861.1"/>
    <property type="molecule type" value="Genomic_DNA"/>
</dbReference>
<dbReference type="OrthoDB" id="9800680at2"/>
<protein>
    <recommendedName>
        <fullName evidence="4 7">dTDP-4-dehydrorhamnose 3,5-epimerase</fullName>
        <ecNumber evidence="3 7">5.1.3.13</ecNumber>
    </recommendedName>
    <alternativeName>
        <fullName evidence="7">Thymidine diphospho-4-keto-rhamnose 3,5-epimerase</fullName>
    </alternativeName>
</protein>
<accession>A0A5J4FYV5</accession>
<comment type="caution">
    <text evidence="8">The sequence shown here is derived from an EMBL/GenBank/DDBJ whole genome shotgun (WGS) entry which is preliminary data.</text>
</comment>
<dbReference type="Pfam" id="PF00908">
    <property type="entry name" value="dTDP_sugar_isom"/>
    <property type="match status" value="1"/>
</dbReference>
<dbReference type="Gene3D" id="2.60.120.10">
    <property type="entry name" value="Jelly Rolls"/>
    <property type="match status" value="1"/>
</dbReference>
<comment type="catalytic activity">
    <reaction evidence="1 7">
        <text>dTDP-4-dehydro-6-deoxy-alpha-D-glucose = dTDP-4-dehydro-beta-L-rhamnose</text>
        <dbReference type="Rhea" id="RHEA:16969"/>
        <dbReference type="ChEBI" id="CHEBI:57649"/>
        <dbReference type="ChEBI" id="CHEBI:62830"/>
        <dbReference type="EC" id="5.1.3.13"/>
    </reaction>
</comment>
<evidence type="ECO:0000256" key="4">
    <source>
        <dbReference type="ARBA" id="ARBA00019595"/>
    </source>
</evidence>
<evidence type="ECO:0000256" key="5">
    <source>
        <dbReference type="PIRSR" id="PIRSR600888-1"/>
    </source>
</evidence>
<comment type="similarity">
    <text evidence="7">Belongs to the dTDP-4-dehydrorhamnose 3,5-epimerase family.</text>
</comment>
<dbReference type="GO" id="GO:0005829">
    <property type="term" value="C:cytosol"/>
    <property type="evidence" value="ECO:0007669"/>
    <property type="project" value="TreeGrafter"/>
</dbReference>
<dbReference type="PANTHER" id="PTHR21047">
    <property type="entry name" value="DTDP-6-DEOXY-D-GLUCOSE-3,5 EPIMERASE"/>
    <property type="match status" value="1"/>
</dbReference>
<evidence type="ECO:0000256" key="7">
    <source>
        <dbReference type="RuleBase" id="RU364069"/>
    </source>
</evidence>
<feature type="active site" description="Proton donor" evidence="5">
    <location>
        <position position="132"/>
    </location>
</feature>
<evidence type="ECO:0000313" key="9">
    <source>
        <dbReference type="Proteomes" id="UP000326994"/>
    </source>
</evidence>
<dbReference type="InterPro" id="IPR014710">
    <property type="entry name" value="RmlC-like_jellyroll"/>
</dbReference>
<evidence type="ECO:0000313" key="8">
    <source>
        <dbReference type="EMBL" id="GEQ84861.1"/>
    </source>
</evidence>
<dbReference type="InterPro" id="IPR000888">
    <property type="entry name" value="RmlC-like"/>
</dbReference>
<feature type="active site" description="Proton acceptor" evidence="5">
    <location>
        <position position="62"/>
    </location>
</feature>
<keyword evidence="9" id="KW-1185">Reference proteome</keyword>
<evidence type="ECO:0000256" key="1">
    <source>
        <dbReference type="ARBA" id="ARBA00001298"/>
    </source>
</evidence>
<dbReference type="GO" id="GO:0008830">
    <property type="term" value="F:dTDP-4-dehydrorhamnose 3,5-epimerase activity"/>
    <property type="evidence" value="ECO:0007669"/>
    <property type="project" value="UniProtKB-UniRule"/>
</dbReference>
<dbReference type="AlphaFoldDB" id="A0A5J4FYV5"/>
<dbReference type="Proteomes" id="UP000326994">
    <property type="component" value="Unassembled WGS sequence"/>
</dbReference>
<evidence type="ECO:0000256" key="6">
    <source>
        <dbReference type="PIRSR" id="PIRSR600888-3"/>
    </source>
</evidence>
<reference evidence="8 9" key="1">
    <citation type="submission" date="2019-08" db="EMBL/GenBank/DDBJ databases">
        <title>Ulvibacter marinistellae sp. nov., isolated from a starfish, Patiria pectinifera.</title>
        <authorList>
            <person name="Kawano K."/>
            <person name="Ushijima N."/>
            <person name="Kihara M."/>
            <person name="Itoh H."/>
        </authorList>
    </citation>
    <scope>NUCLEOTIDE SEQUENCE [LARGE SCALE GENOMIC DNA]</scope>
    <source>
        <strain evidence="8 9">KK4</strain>
    </source>
</reference>
<dbReference type="RefSeq" id="WP_151892795.1">
    <property type="nucleotide sequence ID" value="NZ_BKCF01000001.1"/>
</dbReference>
<comment type="subunit">
    <text evidence="7">Homodimer.</text>
</comment>
<dbReference type="EC" id="5.1.3.13" evidence="3 7"/>